<reference evidence="2 3" key="1">
    <citation type="submission" date="2017-07" db="EMBL/GenBank/DDBJ databases">
        <authorList>
            <person name="Sun Z.S."/>
            <person name="Albrecht U."/>
            <person name="Echele G."/>
            <person name="Lee C.C."/>
        </authorList>
    </citation>
    <scope>NUCLEOTIDE SEQUENCE [LARGE SCALE GENOMIC DNA]</scope>
    <source>
        <strain evidence="2 3">CGMCC 1.12710</strain>
    </source>
</reference>
<name>A0A239PVC8_9PROT</name>
<keyword evidence="2" id="KW-0489">Methyltransferase</keyword>
<dbReference type="GO" id="GO:0008168">
    <property type="term" value="F:methyltransferase activity"/>
    <property type="evidence" value="ECO:0007669"/>
    <property type="project" value="UniProtKB-KW"/>
</dbReference>
<keyword evidence="2" id="KW-0808">Transferase</keyword>
<gene>
    <name evidence="2" type="ORF">SAMN06297382_2165</name>
</gene>
<organism evidence="2 3">
    <name type="scientific">Amphiplicatus metriothermophilus</name>
    <dbReference type="NCBI Taxonomy" id="1519374"/>
    <lineage>
        <taxon>Bacteria</taxon>
        <taxon>Pseudomonadati</taxon>
        <taxon>Pseudomonadota</taxon>
        <taxon>Alphaproteobacteria</taxon>
        <taxon>Parvularculales</taxon>
        <taxon>Parvularculaceae</taxon>
        <taxon>Amphiplicatus</taxon>
    </lineage>
</organism>
<proteinExistence type="predicted"/>
<evidence type="ECO:0000259" key="1">
    <source>
        <dbReference type="Pfam" id="PF08484"/>
    </source>
</evidence>
<accession>A0A239PVC8</accession>
<evidence type="ECO:0000313" key="2">
    <source>
        <dbReference type="EMBL" id="SNT74254.1"/>
    </source>
</evidence>
<dbReference type="GO" id="GO:0032259">
    <property type="term" value="P:methylation"/>
    <property type="evidence" value="ECO:0007669"/>
    <property type="project" value="UniProtKB-KW"/>
</dbReference>
<sequence>MKKIAECRACGSKALTPALSFDSVGGRGEARYVICDASREAMACGLIQSAHMRAQEETRATPSSRYAATRAHLRAVATEALELISGRDCAALDIGCSDGALLSYYPRWVERFGVDPSEWVEIIGAWAWTARERFPSEALDRAFGEKKFDIVTAVSVLEEIEDPRAFFARVKGLLASDGVFALETLYLPAALTRNRVDAFMAGASGVYSLSVLERLARDSGLKIFRGALTDKEGGSIRLFLTHAECDAHDFDPWYERLARLWDEENALALRAMQPYHAFERRVAETRERFVRLLKDIADKGERAHLLGAGPVSAALRVWAGEAASVIEAAVEDGRSGERLGRRGPAIISETDCRAAEPDWLIAPASLKREMMERWREAILLGARMIVATPEPHVIHARNFAAEFGKTLAAGDGAGETETLRAILGAAGGPRLVAVAPPAQAASG</sequence>
<dbReference type="EMBL" id="FZQA01000004">
    <property type="protein sequence ID" value="SNT74254.1"/>
    <property type="molecule type" value="Genomic_DNA"/>
</dbReference>
<dbReference type="RefSeq" id="WP_143266003.1">
    <property type="nucleotide sequence ID" value="NZ_FZQA01000004.1"/>
</dbReference>
<evidence type="ECO:0000313" key="3">
    <source>
        <dbReference type="Proteomes" id="UP000198346"/>
    </source>
</evidence>
<dbReference type="OrthoDB" id="9815644at2"/>
<protein>
    <submittedName>
        <fullName evidence="2">Methyltransferase domain-containing protein</fullName>
    </submittedName>
</protein>
<dbReference type="InterPro" id="IPR013691">
    <property type="entry name" value="MeTrfase_14"/>
</dbReference>
<dbReference type="Gene3D" id="3.40.50.150">
    <property type="entry name" value="Vaccinia Virus protein VP39"/>
    <property type="match status" value="1"/>
</dbReference>
<feature type="domain" description="C-methyltransferase" evidence="1">
    <location>
        <begin position="232"/>
        <end position="389"/>
    </location>
</feature>
<dbReference type="Proteomes" id="UP000198346">
    <property type="component" value="Unassembled WGS sequence"/>
</dbReference>
<dbReference type="Pfam" id="PF08484">
    <property type="entry name" value="Methyltransf_14"/>
    <property type="match status" value="1"/>
</dbReference>
<dbReference type="InterPro" id="IPR029063">
    <property type="entry name" value="SAM-dependent_MTases_sf"/>
</dbReference>
<dbReference type="Pfam" id="PF13489">
    <property type="entry name" value="Methyltransf_23"/>
    <property type="match status" value="1"/>
</dbReference>
<dbReference type="AlphaFoldDB" id="A0A239PVC8"/>
<keyword evidence="3" id="KW-1185">Reference proteome</keyword>
<dbReference type="SUPFAM" id="SSF53335">
    <property type="entry name" value="S-adenosyl-L-methionine-dependent methyltransferases"/>
    <property type="match status" value="1"/>
</dbReference>